<accession>A0ABW1KYM1</accession>
<dbReference type="RefSeq" id="WP_379878829.1">
    <property type="nucleotide sequence ID" value="NZ_JBHPON010000001.1"/>
</dbReference>
<evidence type="ECO:0000313" key="11">
    <source>
        <dbReference type="Proteomes" id="UP001596116"/>
    </source>
</evidence>
<evidence type="ECO:0000313" key="10">
    <source>
        <dbReference type="EMBL" id="MFC6035682.1"/>
    </source>
</evidence>
<dbReference type="CDD" id="cd15491">
    <property type="entry name" value="selB_III"/>
    <property type="match status" value="1"/>
</dbReference>
<gene>
    <name evidence="10" type="primary">selB</name>
    <name evidence="10" type="ORF">ACFMB1_09020</name>
</gene>
<dbReference type="Pfam" id="PF03144">
    <property type="entry name" value="GTP_EFTU_D2"/>
    <property type="match status" value="1"/>
</dbReference>
<dbReference type="Gene3D" id="3.40.50.300">
    <property type="entry name" value="P-loop containing nucleotide triphosphate hydrolases"/>
    <property type="match status" value="1"/>
</dbReference>
<dbReference type="PRINTS" id="PR00315">
    <property type="entry name" value="ELONGATNFCT"/>
</dbReference>
<evidence type="ECO:0000256" key="1">
    <source>
        <dbReference type="ARBA" id="ARBA00004496"/>
    </source>
</evidence>
<dbReference type="InterPro" id="IPR004535">
    <property type="entry name" value="Transl_elong_SelB"/>
</dbReference>
<keyword evidence="5" id="KW-0648">Protein biosynthesis</keyword>
<dbReference type="InterPro" id="IPR009000">
    <property type="entry name" value="Transl_B-barrel_sf"/>
</dbReference>
<dbReference type="InterPro" id="IPR009001">
    <property type="entry name" value="Transl_elong_EF1A/Init_IF2_C"/>
</dbReference>
<dbReference type="InterPro" id="IPR050055">
    <property type="entry name" value="EF-Tu_GTPase"/>
</dbReference>
<sequence>MIVGVAGHVDHGKSALVRSLTGVDTDRLKEEKARDISIDLGFAYLPTNNGDIIGFVDAPGHHRFMRNMIAGAAGIDVLMLVVAADDGVMPQTREHLAIAELLGIKKYLVALTKTDLVPDDWRGAMAAEVQELLAETGFAAAPVLSVSSLTGDGIDGLRKELLCMAPAAKPRAAKGRFRLAVDRCFTISGAGTIVTGPVMSGSVSVGDIVMVSPAGFSARIRAIHAQNRPAETGRCGERCALNLTGDGITRESIGRGDMIVDPALHAPADRIDCRFNLLASEARPLQHWTPLRVYHAAVEVSARAALLQDEAVQPGAQGRIQLVLEQPIAAAVGDAFVIRDTSGVRTMGGGRFIDLRGPQRRRRAADRLEQLCAMEVDAHADRLRALLKVKPYYISRVEFARDHALSESAYSDLLKDTPHTLLGSDIVISKRTWHKLCENARSALTAFHEKQPEQPGAPAACLIAGFDLKLSKEVSLKVIDALVEAGVVVAQGGAFRLPEHESKLGGKDEISWARMLPRLKGEGRFRPPRVIEWAEMVRVSESDIRRILKTKSRQGEVVEVVTDHFYLRDSINEIASILGELGHAAPDGFFSAAQLRDRLANGRKLSIQLLEYFDRQGVTFRRGDMRRIDAQRLEQAMSSAFVKSTSV</sequence>
<dbReference type="InterPro" id="IPR015191">
    <property type="entry name" value="SelB_WHD4"/>
</dbReference>
<keyword evidence="6" id="KW-0342">GTP-binding</keyword>
<dbReference type="NCBIfam" id="TIGR00475">
    <property type="entry name" value="selB"/>
    <property type="match status" value="1"/>
</dbReference>
<dbReference type="InterPro" id="IPR015190">
    <property type="entry name" value="Elong_fac_SelB-wing-hlx_typ-2"/>
</dbReference>
<proteinExistence type="predicted"/>
<evidence type="ECO:0000256" key="7">
    <source>
        <dbReference type="ARBA" id="ARBA00025526"/>
    </source>
</evidence>
<protein>
    <recommendedName>
        <fullName evidence="2">Selenocysteine-specific elongation factor</fullName>
    </recommendedName>
    <alternativeName>
        <fullName evidence="8">SelB translation factor</fullName>
    </alternativeName>
</protein>
<keyword evidence="11" id="KW-1185">Reference proteome</keyword>
<dbReference type="Gene3D" id="2.40.30.10">
    <property type="entry name" value="Translation factors"/>
    <property type="match status" value="1"/>
</dbReference>
<dbReference type="CDD" id="cd04171">
    <property type="entry name" value="SelB"/>
    <property type="match status" value="1"/>
</dbReference>
<organism evidence="10 11">
    <name type="scientific">Hyphococcus aureus</name>
    <dbReference type="NCBI Taxonomy" id="2666033"/>
    <lineage>
        <taxon>Bacteria</taxon>
        <taxon>Pseudomonadati</taxon>
        <taxon>Pseudomonadota</taxon>
        <taxon>Alphaproteobacteria</taxon>
        <taxon>Parvularculales</taxon>
        <taxon>Parvularculaceae</taxon>
        <taxon>Hyphococcus</taxon>
    </lineage>
</organism>
<dbReference type="SUPFAM" id="SSF46785">
    <property type="entry name" value="Winged helix' DNA-binding domain"/>
    <property type="match status" value="3"/>
</dbReference>
<dbReference type="InterPro" id="IPR057335">
    <property type="entry name" value="Beta-barrel_SelB"/>
</dbReference>
<dbReference type="Proteomes" id="UP001596116">
    <property type="component" value="Unassembled WGS sequence"/>
</dbReference>
<dbReference type="Pfam" id="PF00009">
    <property type="entry name" value="GTP_EFTU"/>
    <property type="match status" value="1"/>
</dbReference>
<dbReference type="InterPro" id="IPR000795">
    <property type="entry name" value="T_Tr_GTP-bd_dom"/>
</dbReference>
<evidence type="ECO:0000256" key="3">
    <source>
        <dbReference type="ARBA" id="ARBA00022490"/>
    </source>
</evidence>
<dbReference type="SUPFAM" id="SSF52540">
    <property type="entry name" value="P-loop containing nucleoside triphosphate hydrolases"/>
    <property type="match status" value="1"/>
</dbReference>
<reference evidence="10 11" key="1">
    <citation type="submission" date="2024-09" db="EMBL/GenBank/DDBJ databases">
        <authorList>
            <person name="Zhang Z.-H."/>
        </authorList>
    </citation>
    <scope>NUCLEOTIDE SEQUENCE [LARGE SCALE GENOMIC DNA]</scope>
    <source>
        <strain evidence="10 11">HHTR114</strain>
    </source>
</reference>
<keyword evidence="10" id="KW-0251">Elongation factor</keyword>
<evidence type="ECO:0000256" key="2">
    <source>
        <dbReference type="ARBA" id="ARBA00015953"/>
    </source>
</evidence>
<evidence type="ECO:0000259" key="9">
    <source>
        <dbReference type="PROSITE" id="PS51722"/>
    </source>
</evidence>
<comment type="function">
    <text evidence="7">Translation factor necessary for the incorporation of selenocysteine into proteins. It probably replaces EF-Tu for the insertion of selenocysteine directed by the UGA codon. SelB binds GTP and GDP.</text>
</comment>
<keyword evidence="4" id="KW-0547">Nucleotide-binding</keyword>
<dbReference type="InterPro" id="IPR036390">
    <property type="entry name" value="WH_DNA-bd_sf"/>
</dbReference>
<dbReference type="InterPro" id="IPR036388">
    <property type="entry name" value="WH-like_DNA-bd_sf"/>
</dbReference>
<dbReference type="InterPro" id="IPR005225">
    <property type="entry name" value="Small_GTP-bd"/>
</dbReference>
<evidence type="ECO:0000256" key="5">
    <source>
        <dbReference type="ARBA" id="ARBA00022917"/>
    </source>
</evidence>
<feature type="domain" description="Tr-type G" evidence="9">
    <location>
        <begin position="1"/>
        <end position="171"/>
    </location>
</feature>
<evidence type="ECO:0000256" key="4">
    <source>
        <dbReference type="ARBA" id="ARBA00022741"/>
    </source>
</evidence>
<dbReference type="EMBL" id="JBHPON010000001">
    <property type="protein sequence ID" value="MFC6035682.1"/>
    <property type="molecule type" value="Genomic_DNA"/>
</dbReference>
<dbReference type="Gene3D" id="1.10.10.10">
    <property type="entry name" value="Winged helix-like DNA-binding domain superfamily/Winged helix DNA-binding domain"/>
    <property type="match status" value="3"/>
</dbReference>
<dbReference type="InterPro" id="IPR004161">
    <property type="entry name" value="EFTu-like_2"/>
</dbReference>
<dbReference type="SUPFAM" id="SSF50465">
    <property type="entry name" value="EF-Tu/eEF-1alpha/eIF2-gamma C-terminal domain"/>
    <property type="match status" value="1"/>
</dbReference>
<comment type="caution">
    <text evidence="10">The sequence shown here is derived from an EMBL/GenBank/DDBJ whole genome shotgun (WGS) entry which is preliminary data.</text>
</comment>
<keyword evidence="3" id="KW-0963">Cytoplasm</keyword>
<dbReference type="PROSITE" id="PS51722">
    <property type="entry name" value="G_TR_2"/>
    <property type="match status" value="1"/>
</dbReference>
<comment type="subcellular location">
    <subcellularLocation>
        <location evidence="1">Cytoplasm</location>
    </subcellularLocation>
</comment>
<evidence type="ECO:0000256" key="8">
    <source>
        <dbReference type="ARBA" id="ARBA00031615"/>
    </source>
</evidence>
<dbReference type="PANTHER" id="PTHR43721">
    <property type="entry name" value="ELONGATION FACTOR TU-RELATED"/>
    <property type="match status" value="1"/>
</dbReference>
<dbReference type="Pfam" id="PF25461">
    <property type="entry name" value="Beta-barrel_SelB"/>
    <property type="match status" value="1"/>
</dbReference>
<dbReference type="SUPFAM" id="SSF50447">
    <property type="entry name" value="Translation proteins"/>
    <property type="match status" value="1"/>
</dbReference>
<dbReference type="Pfam" id="PF09106">
    <property type="entry name" value="WHD_2nd_SelB"/>
    <property type="match status" value="1"/>
</dbReference>
<dbReference type="GO" id="GO:0003746">
    <property type="term" value="F:translation elongation factor activity"/>
    <property type="evidence" value="ECO:0007669"/>
    <property type="project" value="UniProtKB-KW"/>
</dbReference>
<dbReference type="InterPro" id="IPR027417">
    <property type="entry name" value="P-loop_NTPase"/>
</dbReference>
<name>A0ABW1KYM1_9PROT</name>
<evidence type="ECO:0000256" key="6">
    <source>
        <dbReference type="ARBA" id="ARBA00023134"/>
    </source>
</evidence>
<dbReference type="PANTHER" id="PTHR43721:SF9">
    <property type="entry name" value="GTP-BINDING PROTEIN 1"/>
    <property type="match status" value="1"/>
</dbReference>
<dbReference type="NCBIfam" id="TIGR00231">
    <property type="entry name" value="small_GTP"/>
    <property type="match status" value="1"/>
</dbReference>
<dbReference type="Pfam" id="PF09107">
    <property type="entry name" value="WHD_3rd_SelB"/>
    <property type="match status" value="1"/>
</dbReference>